<dbReference type="GO" id="GO:0003723">
    <property type="term" value="F:RNA binding"/>
    <property type="evidence" value="ECO:0007669"/>
    <property type="project" value="UniProtKB-UniRule"/>
</dbReference>
<feature type="non-terminal residue" evidence="4">
    <location>
        <position position="1"/>
    </location>
</feature>
<dbReference type="Gene3D" id="3.30.160.20">
    <property type="match status" value="2"/>
</dbReference>
<keyword evidence="5" id="KW-1185">Reference proteome</keyword>
<dbReference type="PANTHER" id="PTHR46205:SF3">
    <property type="entry name" value="LOQUACIOUS, ISOFORM B"/>
    <property type="match status" value="1"/>
</dbReference>
<accession>S8C1Q0</accession>
<dbReference type="Proteomes" id="UP000015453">
    <property type="component" value="Unassembled WGS sequence"/>
</dbReference>
<evidence type="ECO:0000256" key="1">
    <source>
        <dbReference type="ARBA" id="ARBA00022884"/>
    </source>
</evidence>
<dbReference type="InterPro" id="IPR014720">
    <property type="entry name" value="dsRBD_dom"/>
</dbReference>
<feature type="domain" description="DRBM" evidence="3">
    <location>
        <begin position="1"/>
        <end position="67"/>
    </location>
</feature>
<dbReference type="OrthoDB" id="1726303at2759"/>
<dbReference type="EMBL" id="AUSU01007417">
    <property type="protein sequence ID" value="EPS60624.1"/>
    <property type="molecule type" value="Genomic_DNA"/>
</dbReference>
<protein>
    <recommendedName>
        <fullName evidence="3">DRBM domain-containing protein</fullName>
    </recommendedName>
</protein>
<dbReference type="AlphaFoldDB" id="S8C1Q0"/>
<proteinExistence type="predicted"/>
<dbReference type="PROSITE" id="PS50137">
    <property type="entry name" value="DS_RBD"/>
    <property type="match status" value="2"/>
</dbReference>
<evidence type="ECO:0000313" key="4">
    <source>
        <dbReference type="EMBL" id="EPS60624.1"/>
    </source>
</evidence>
<gene>
    <name evidence="4" type="ORF">M569_14177</name>
</gene>
<dbReference type="PANTHER" id="PTHR46205">
    <property type="entry name" value="LOQUACIOUS, ISOFORM B"/>
    <property type="match status" value="1"/>
</dbReference>
<keyword evidence="1 2" id="KW-0694">RNA-binding</keyword>
<feature type="non-terminal residue" evidence="4">
    <location>
        <position position="220"/>
    </location>
</feature>
<feature type="domain" description="DRBM" evidence="3">
    <location>
        <begin position="125"/>
        <end position="196"/>
    </location>
</feature>
<dbReference type="InterPro" id="IPR051247">
    <property type="entry name" value="RLC_Component"/>
</dbReference>
<dbReference type="Pfam" id="PF00035">
    <property type="entry name" value="dsrm"/>
    <property type="match status" value="1"/>
</dbReference>
<comment type="caution">
    <text evidence="4">The sequence shown here is derived from an EMBL/GenBank/DDBJ whole genome shotgun (WGS) entry which is preliminary data.</text>
</comment>
<reference evidence="4 5" key="1">
    <citation type="journal article" date="2013" name="BMC Genomics">
        <title>The miniature genome of a carnivorous plant Genlisea aurea contains a low number of genes and short non-coding sequences.</title>
        <authorList>
            <person name="Leushkin E.V."/>
            <person name="Sutormin R.A."/>
            <person name="Nabieva E.R."/>
            <person name="Penin A.A."/>
            <person name="Kondrashov A.S."/>
            <person name="Logacheva M.D."/>
        </authorList>
    </citation>
    <scope>NUCLEOTIDE SEQUENCE [LARGE SCALE GENOMIC DNA]</scope>
</reference>
<sequence>TFAGALHEIGLKCGTKVEFKHALVPSVDMQFSSEVFFAGRKIGKGIGNTRREAQRRAAEDSLLFLADKYLSQLKSDSLHSTENQNKLLGGNDFISEAGIYYQASAPSTSSTQSSLLESNFESSRKSISALKELCTVEGLEIAYQTRPNFSVNNRGQKGEVYAEVEINGQVLGKGIGLTWDEAKGQASDNALGVLRPMLSQSSYRSSQDSPRCYFLSGLFN</sequence>
<evidence type="ECO:0000259" key="3">
    <source>
        <dbReference type="PROSITE" id="PS50137"/>
    </source>
</evidence>
<dbReference type="SUPFAM" id="SSF54768">
    <property type="entry name" value="dsRNA-binding domain-like"/>
    <property type="match status" value="2"/>
</dbReference>
<organism evidence="4 5">
    <name type="scientific">Genlisea aurea</name>
    <dbReference type="NCBI Taxonomy" id="192259"/>
    <lineage>
        <taxon>Eukaryota</taxon>
        <taxon>Viridiplantae</taxon>
        <taxon>Streptophyta</taxon>
        <taxon>Embryophyta</taxon>
        <taxon>Tracheophyta</taxon>
        <taxon>Spermatophyta</taxon>
        <taxon>Magnoliopsida</taxon>
        <taxon>eudicotyledons</taxon>
        <taxon>Gunneridae</taxon>
        <taxon>Pentapetalae</taxon>
        <taxon>asterids</taxon>
        <taxon>lamiids</taxon>
        <taxon>Lamiales</taxon>
        <taxon>Lentibulariaceae</taxon>
        <taxon>Genlisea</taxon>
    </lineage>
</organism>
<dbReference type="SMART" id="SM00358">
    <property type="entry name" value="DSRM"/>
    <property type="match status" value="2"/>
</dbReference>
<evidence type="ECO:0000256" key="2">
    <source>
        <dbReference type="PROSITE-ProRule" id="PRU00266"/>
    </source>
</evidence>
<dbReference type="FunFam" id="3.30.160.20:FF:000035">
    <property type="entry name" value="RNA polymerase II C-terminal domain phosphatase-like 2"/>
    <property type="match status" value="1"/>
</dbReference>
<name>S8C1Q0_9LAMI</name>
<evidence type="ECO:0000313" key="5">
    <source>
        <dbReference type="Proteomes" id="UP000015453"/>
    </source>
</evidence>